<reference evidence="3 4" key="1">
    <citation type="journal article" date="2019" name="J. Ind. Microbiol. Biotechnol.">
        <title>The complete genomic sequence of Streptomyces spectabilis NRRL-2792 and identification of secondary metabolite biosynthetic gene clusters.</title>
        <authorList>
            <person name="Sinha A."/>
            <person name="Phillips-Salemka S."/>
            <person name="Niraula T.A."/>
            <person name="Short K.A."/>
            <person name="Niraula N.P."/>
        </authorList>
    </citation>
    <scope>NUCLEOTIDE SEQUENCE [LARGE SCALE GENOMIC DNA]</scope>
    <source>
        <strain evidence="3 4">NRRL 2792</strain>
    </source>
</reference>
<dbReference type="EMBL" id="CP040916">
    <property type="protein sequence ID" value="QDQ09441.1"/>
    <property type="molecule type" value="Genomic_DNA"/>
</dbReference>
<gene>
    <name evidence="3" type="ORF">FH965_01745</name>
</gene>
<dbReference type="AlphaFoldDB" id="A0A516R1A4"/>
<evidence type="ECO:0000256" key="1">
    <source>
        <dbReference type="ARBA" id="ARBA00008791"/>
    </source>
</evidence>
<dbReference type="PANTHER" id="PTHR46268:SF6">
    <property type="entry name" value="UNIVERSAL STRESS PROTEIN UP12"/>
    <property type="match status" value="1"/>
</dbReference>
<dbReference type="InterPro" id="IPR014729">
    <property type="entry name" value="Rossmann-like_a/b/a_fold"/>
</dbReference>
<accession>A0A516R1A4</accession>
<dbReference type="PRINTS" id="PR01438">
    <property type="entry name" value="UNVRSLSTRESS"/>
</dbReference>
<evidence type="ECO:0000259" key="2">
    <source>
        <dbReference type="Pfam" id="PF00582"/>
    </source>
</evidence>
<proteinExistence type="inferred from homology"/>
<protein>
    <submittedName>
        <fullName evidence="3">Universal stress protein</fullName>
    </submittedName>
</protein>
<feature type="domain" description="UspA" evidence="2">
    <location>
        <begin position="161"/>
        <end position="295"/>
    </location>
</feature>
<feature type="domain" description="UspA" evidence="2">
    <location>
        <begin position="1"/>
        <end position="138"/>
    </location>
</feature>
<dbReference type="SUPFAM" id="SSF52402">
    <property type="entry name" value="Adenine nucleotide alpha hydrolases-like"/>
    <property type="match status" value="2"/>
</dbReference>
<organism evidence="3 4">
    <name type="scientific">Streptomyces spectabilis</name>
    <dbReference type="NCBI Taxonomy" id="68270"/>
    <lineage>
        <taxon>Bacteria</taxon>
        <taxon>Bacillati</taxon>
        <taxon>Actinomycetota</taxon>
        <taxon>Actinomycetes</taxon>
        <taxon>Kitasatosporales</taxon>
        <taxon>Streptomycetaceae</taxon>
        <taxon>Streptomyces</taxon>
    </lineage>
</organism>
<dbReference type="PANTHER" id="PTHR46268">
    <property type="entry name" value="STRESS RESPONSE PROTEIN NHAX"/>
    <property type="match status" value="1"/>
</dbReference>
<evidence type="ECO:0000313" key="3">
    <source>
        <dbReference type="EMBL" id="QDQ09441.1"/>
    </source>
</evidence>
<dbReference type="Gene3D" id="3.40.50.620">
    <property type="entry name" value="HUPs"/>
    <property type="match status" value="2"/>
</dbReference>
<dbReference type="Pfam" id="PF00582">
    <property type="entry name" value="Usp"/>
    <property type="match status" value="2"/>
</dbReference>
<evidence type="ECO:0000313" key="4">
    <source>
        <dbReference type="Proteomes" id="UP000316806"/>
    </source>
</evidence>
<sequence>MLRPIVVGLDGSRESVAAADWAAREALLRGLPLHVMHAWEGLPSGEEPVSLPELAVPRCRAQRILRYAVDHLDENHPQVPVTAEQIRESPVPALLAAAKNAELLALGNQGFGGLGGLLAGSVAMAVVARARTPVVLVRAGSDAVDEHVPNGSHEASATTPYRPVVVAVDLHHACDPLLAFAFEAARHRAAPLHVVHAWRLPNTRGGTDEQGHVPTQRDAEWVLESVLEPWKDKYPQVVVHATAEHGRPVPAVSRAARYAGLLVLGREVRHGVLGSRTGHVAHMAIHQVCCPVAVVAHE</sequence>
<comment type="similarity">
    <text evidence="1">Belongs to the universal stress protein A family.</text>
</comment>
<dbReference type="InterPro" id="IPR006015">
    <property type="entry name" value="Universal_stress_UspA"/>
</dbReference>
<dbReference type="Proteomes" id="UP000316806">
    <property type="component" value="Chromosome"/>
</dbReference>
<dbReference type="InterPro" id="IPR006016">
    <property type="entry name" value="UspA"/>
</dbReference>
<dbReference type="RefSeq" id="WP_144001019.1">
    <property type="nucleotide sequence ID" value="NZ_CP040916.1"/>
</dbReference>
<name>A0A516R1A4_STRST</name>